<sequence>MRKKIPGLILGTNTDWEKFPGEQTTEAFQLEKAGCGHALAPGSSQQLPAVCPSCQVSSLLNILGMCTTMWAKQGGPYPQDVGFTYAKRRKEWNFRKSLLVKYMCQLELWAEQEQAWAAEHPGVLEGLGKKASKIRSSGDALAMARMNMPLANTMKSDLVDGDRPKKCQGRKSVRFAEDTPENPKRFRPSFNRTQPGYSPGRWAARDGEVFLDTSFAYDEWYGRSEYEAVLDWRWNADMDGWAGYLVEMGVALHTTPSRRDWS</sequence>
<organism evidence="1 2">
    <name type="scientific">Melanomma pulvis-pyrius CBS 109.77</name>
    <dbReference type="NCBI Taxonomy" id="1314802"/>
    <lineage>
        <taxon>Eukaryota</taxon>
        <taxon>Fungi</taxon>
        <taxon>Dikarya</taxon>
        <taxon>Ascomycota</taxon>
        <taxon>Pezizomycotina</taxon>
        <taxon>Dothideomycetes</taxon>
        <taxon>Pleosporomycetidae</taxon>
        <taxon>Pleosporales</taxon>
        <taxon>Melanommataceae</taxon>
        <taxon>Melanomma</taxon>
    </lineage>
</organism>
<name>A0A6A6X177_9PLEO</name>
<dbReference type="AlphaFoldDB" id="A0A6A6X177"/>
<proteinExistence type="predicted"/>
<dbReference type="Proteomes" id="UP000799757">
    <property type="component" value="Unassembled WGS sequence"/>
</dbReference>
<accession>A0A6A6X177</accession>
<evidence type="ECO:0000313" key="1">
    <source>
        <dbReference type="EMBL" id="KAF2790106.1"/>
    </source>
</evidence>
<gene>
    <name evidence="1" type="ORF">K505DRAFT_365036</name>
</gene>
<reference evidence="1" key="1">
    <citation type="journal article" date="2020" name="Stud. Mycol.">
        <title>101 Dothideomycetes genomes: a test case for predicting lifestyles and emergence of pathogens.</title>
        <authorList>
            <person name="Haridas S."/>
            <person name="Albert R."/>
            <person name="Binder M."/>
            <person name="Bloem J."/>
            <person name="Labutti K."/>
            <person name="Salamov A."/>
            <person name="Andreopoulos B."/>
            <person name="Baker S."/>
            <person name="Barry K."/>
            <person name="Bills G."/>
            <person name="Bluhm B."/>
            <person name="Cannon C."/>
            <person name="Castanera R."/>
            <person name="Culley D."/>
            <person name="Daum C."/>
            <person name="Ezra D."/>
            <person name="Gonzalez J."/>
            <person name="Henrissat B."/>
            <person name="Kuo A."/>
            <person name="Liang C."/>
            <person name="Lipzen A."/>
            <person name="Lutzoni F."/>
            <person name="Magnuson J."/>
            <person name="Mondo S."/>
            <person name="Nolan M."/>
            <person name="Ohm R."/>
            <person name="Pangilinan J."/>
            <person name="Park H.-J."/>
            <person name="Ramirez L."/>
            <person name="Alfaro M."/>
            <person name="Sun H."/>
            <person name="Tritt A."/>
            <person name="Yoshinaga Y."/>
            <person name="Zwiers L.-H."/>
            <person name="Turgeon B."/>
            <person name="Goodwin S."/>
            <person name="Spatafora J."/>
            <person name="Crous P."/>
            <person name="Grigoriev I."/>
        </authorList>
    </citation>
    <scope>NUCLEOTIDE SEQUENCE</scope>
    <source>
        <strain evidence="1">CBS 109.77</strain>
    </source>
</reference>
<protein>
    <submittedName>
        <fullName evidence="1">Uncharacterized protein</fullName>
    </submittedName>
</protein>
<keyword evidence="2" id="KW-1185">Reference proteome</keyword>
<dbReference type="EMBL" id="MU002094">
    <property type="protein sequence ID" value="KAF2790106.1"/>
    <property type="molecule type" value="Genomic_DNA"/>
</dbReference>
<evidence type="ECO:0000313" key="2">
    <source>
        <dbReference type="Proteomes" id="UP000799757"/>
    </source>
</evidence>